<dbReference type="PROSITE" id="PS51094">
    <property type="entry name" value="PTS_EIIA_TYPE_2"/>
    <property type="match status" value="1"/>
</dbReference>
<gene>
    <name evidence="7" type="ORF">DKK78_11930</name>
</gene>
<evidence type="ECO:0000313" key="8">
    <source>
        <dbReference type="Proteomes" id="UP000247673"/>
    </source>
</evidence>
<dbReference type="SUPFAM" id="SSF55804">
    <property type="entry name" value="Phoshotransferase/anion transport protein"/>
    <property type="match status" value="1"/>
</dbReference>
<evidence type="ECO:0000256" key="3">
    <source>
        <dbReference type="ARBA" id="ARBA00022597"/>
    </source>
</evidence>
<name>A0A2V4DK36_9GAMM</name>
<evidence type="ECO:0000256" key="4">
    <source>
        <dbReference type="ARBA" id="ARBA00022679"/>
    </source>
</evidence>
<evidence type="ECO:0000256" key="2">
    <source>
        <dbReference type="ARBA" id="ARBA00022553"/>
    </source>
</evidence>
<evidence type="ECO:0000256" key="5">
    <source>
        <dbReference type="ARBA" id="ARBA00022683"/>
    </source>
</evidence>
<reference evidence="7 8" key="1">
    <citation type="submission" date="2018-05" db="EMBL/GenBank/DDBJ databases">
        <title>Reference genomes for bee gut microbiota database.</title>
        <authorList>
            <person name="Ellegaard K.M."/>
        </authorList>
    </citation>
    <scope>NUCLEOTIDE SEQUENCE [LARGE SCALE GENOMIC DNA]</scope>
    <source>
        <strain evidence="7 8">ESL0172</strain>
    </source>
</reference>
<keyword evidence="3" id="KW-0762">Sugar transport</keyword>
<protein>
    <submittedName>
        <fullName evidence="7">PTS fructose transporter subunit IIA</fullName>
    </submittedName>
</protein>
<dbReference type="AlphaFoldDB" id="A0A2V4DK36"/>
<comment type="caution">
    <text evidence="7">The sequence shown here is derived from an EMBL/GenBank/DDBJ whole genome shotgun (WGS) entry which is preliminary data.</text>
</comment>
<evidence type="ECO:0000313" key="7">
    <source>
        <dbReference type="EMBL" id="PXY88454.1"/>
    </source>
</evidence>
<dbReference type="Gene3D" id="3.40.930.10">
    <property type="entry name" value="Mannitol-specific EII, Chain A"/>
    <property type="match status" value="1"/>
</dbReference>
<dbReference type="PANTHER" id="PTHR47738:SF2">
    <property type="entry name" value="PTS SYSTEM FRUCTOSE-LIKE EIIA COMPONENT"/>
    <property type="match status" value="1"/>
</dbReference>
<dbReference type="InterPro" id="IPR004715">
    <property type="entry name" value="PTS_IIA_fruc"/>
</dbReference>
<sequence>MSLNKILDEQVIATNIDAKNKNEALLILSEKLLNAGYINDINSFLEDIYYRESLGATGIGNYIAIPHGQSDSVLRNGIAIGKFNQEIEWETLDDKGVKLIFLFSVSANNDGANEHLMLLAQLAGKLGNDDVIDRLLEANDSQEIKQIFTSY</sequence>
<keyword evidence="4" id="KW-0808">Transferase</keyword>
<dbReference type="GO" id="GO:0016020">
    <property type="term" value="C:membrane"/>
    <property type="evidence" value="ECO:0007669"/>
    <property type="project" value="InterPro"/>
</dbReference>
<dbReference type="InterPro" id="IPR051541">
    <property type="entry name" value="PTS_SugarTrans_NitroReg"/>
</dbReference>
<dbReference type="PROSITE" id="PS00372">
    <property type="entry name" value="PTS_EIIA_TYPE_2_HIS"/>
    <property type="match status" value="1"/>
</dbReference>
<dbReference type="EMBL" id="QGLO01000011">
    <property type="protein sequence ID" value="PXY88454.1"/>
    <property type="molecule type" value="Genomic_DNA"/>
</dbReference>
<keyword evidence="5" id="KW-0598">Phosphotransferase system</keyword>
<keyword evidence="1" id="KW-0813">Transport</keyword>
<dbReference type="GO" id="GO:0008982">
    <property type="term" value="F:protein-N(PI)-phosphohistidine-sugar phosphotransferase activity"/>
    <property type="evidence" value="ECO:0007669"/>
    <property type="project" value="InterPro"/>
</dbReference>
<dbReference type="Proteomes" id="UP000247673">
    <property type="component" value="Unassembled WGS sequence"/>
</dbReference>
<keyword evidence="8" id="KW-1185">Reference proteome</keyword>
<dbReference type="PANTHER" id="PTHR47738">
    <property type="entry name" value="PTS SYSTEM FRUCTOSE-LIKE EIIA COMPONENT-RELATED"/>
    <property type="match status" value="1"/>
</dbReference>
<dbReference type="OrthoDB" id="95460at2"/>
<feature type="domain" description="PTS EIIA type-2" evidence="6">
    <location>
        <begin position="5"/>
        <end position="151"/>
    </location>
</feature>
<organism evidence="7 8">
    <name type="scientific">Gilliamella apis</name>
    <dbReference type="NCBI Taxonomy" id="1970738"/>
    <lineage>
        <taxon>Bacteria</taxon>
        <taxon>Pseudomonadati</taxon>
        <taxon>Pseudomonadota</taxon>
        <taxon>Gammaproteobacteria</taxon>
        <taxon>Orbales</taxon>
        <taxon>Orbaceae</taxon>
        <taxon>Gilliamella</taxon>
    </lineage>
</organism>
<dbReference type="GO" id="GO:0009401">
    <property type="term" value="P:phosphoenolpyruvate-dependent sugar phosphotransferase system"/>
    <property type="evidence" value="ECO:0007669"/>
    <property type="project" value="UniProtKB-KW"/>
</dbReference>
<dbReference type="InterPro" id="IPR002178">
    <property type="entry name" value="PTS_EIIA_type-2_dom"/>
</dbReference>
<dbReference type="Pfam" id="PF00359">
    <property type="entry name" value="PTS_EIIA_2"/>
    <property type="match status" value="1"/>
</dbReference>
<evidence type="ECO:0000256" key="1">
    <source>
        <dbReference type="ARBA" id="ARBA00022448"/>
    </source>
</evidence>
<evidence type="ECO:0000259" key="6">
    <source>
        <dbReference type="PROSITE" id="PS51094"/>
    </source>
</evidence>
<keyword evidence="2" id="KW-0597">Phosphoprotein</keyword>
<accession>A0A2V4DK36</accession>
<dbReference type="RefSeq" id="WP_110448793.1">
    <property type="nucleotide sequence ID" value="NZ_CP132381.1"/>
</dbReference>
<dbReference type="InterPro" id="IPR016152">
    <property type="entry name" value="PTrfase/Anion_transptr"/>
</dbReference>
<dbReference type="NCBIfam" id="TIGR00848">
    <property type="entry name" value="fruA"/>
    <property type="match status" value="1"/>
</dbReference>
<dbReference type="CDD" id="cd00211">
    <property type="entry name" value="PTS_IIA_fru"/>
    <property type="match status" value="1"/>
</dbReference>
<proteinExistence type="predicted"/>